<organism evidence="6 7">
    <name type="scientific">Campylobacter novaezeelandiae</name>
    <dbReference type="NCBI Taxonomy" id="2267891"/>
    <lineage>
        <taxon>Bacteria</taxon>
        <taxon>Pseudomonadati</taxon>
        <taxon>Campylobacterota</taxon>
        <taxon>Epsilonproteobacteria</taxon>
        <taxon>Campylobacterales</taxon>
        <taxon>Campylobacteraceae</taxon>
        <taxon>Campylobacter</taxon>
    </lineage>
</organism>
<name>A0A4Q9JVU5_9BACT</name>
<dbReference type="Gene3D" id="3.40.50.360">
    <property type="match status" value="1"/>
</dbReference>
<dbReference type="PANTHER" id="PTHR46305:SF3">
    <property type="entry name" value="NADPH:QUINONE OXIDOREDUCTASE MDAB"/>
    <property type="match status" value="1"/>
</dbReference>
<comment type="cofactor">
    <cofactor evidence="1">
        <name>FAD</name>
        <dbReference type="ChEBI" id="CHEBI:57692"/>
    </cofactor>
</comment>
<proteinExistence type="inferred from homology"/>
<dbReference type="Proteomes" id="UP000292583">
    <property type="component" value="Unassembled WGS sequence"/>
</dbReference>
<reference evidence="6 7" key="1">
    <citation type="submission" date="2018-07" db="EMBL/GenBank/DDBJ databases">
        <title>Campylobacter zealandensis sp. nov., isolated from birds and water in New Zealand.</title>
        <authorList>
            <person name="Wilkinson D.A."/>
            <person name="Biggs P.J."/>
            <person name="French N.P."/>
            <person name="Midwinter A.C."/>
        </authorList>
    </citation>
    <scope>NUCLEOTIDE SEQUENCE [LARGE SCALE GENOMIC DNA]</scope>
    <source>
        <strain evidence="6 7">B423b</strain>
    </source>
</reference>
<evidence type="ECO:0000256" key="4">
    <source>
        <dbReference type="ARBA" id="ARBA00037981"/>
    </source>
</evidence>
<dbReference type="OrthoDB" id="9798454at2"/>
<dbReference type="AlphaFoldDB" id="A0A4Q9JVU5"/>
<protein>
    <submittedName>
        <fullName evidence="6">Flavodoxin family protein</fullName>
    </submittedName>
</protein>
<evidence type="ECO:0000256" key="3">
    <source>
        <dbReference type="ARBA" id="ARBA00022827"/>
    </source>
</evidence>
<feature type="domain" description="Flavodoxin-like fold" evidence="5">
    <location>
        <begin position="4"/>
        <end position="188"/>
    </location>
</feature>
<dbReference type="RefSeq" id="WP_131166234.1">
    <property type="nucleotide sequence ID" value="NZ_CP076657.1"/>
</dbReference>
<dbReference type="InterPro" id="IPR003680">
    <property type="entry name" value="Flavodoxin_fold"/>
</dbReference>
<sequence>MNTILLLNGAKKFGSSNGELNLTLHNLAIETLKELDYNINETHIDRGYDAENEVQKILNSDVIIYQMPGWWMGEPWIVKKYIDEVFTAGYTRLFANDGRSHTDPTKNYGKGGLLQGKKYMFSLTWNAPAEAFNEKDEFFEGVGVDGVYLHLHKANQFLGMSALPTFICYDVVKNPQIEKYLSEYKNHLKNIFAI</sequence>
<evidence type="ECO:0000256" key="2">
    <source>
        <dbReference type="ARBA" id="ARBA00022630"/>
    </source>
</evidence>
<comment type="caution">
    <text evidence="6">The sequence shown here is derived from an EMBL/GenBank/DDBJ whole genome shotgun (WGS) entry which is preliminary data.</text>
</comment>
<evidence type="ECO:0000256" key="1">
    <source>
        <dbReference type="ARBA" id="ARBA00001974"/>
    </source>
</evidence>
<comment type="similarity">
    <text evidence="4">Belongs to the oxidoreductase MdaB family.</text>
</comment>
<evidence type="ECO:0000313" key="6">
    <source>
        <dbReference type="EMBL" id="TBR80732.1"/>
    </source>
</evidence>
<keyword evidence="7" id="KW-1185">Reference proteome</keyword>
<dbReference type="Pfam" id="PF02525">
    <property type="entry name" value="Flavodoxin_2"/>
    <property type="match status" value="1"/>
</dbReference>
<dbReference type="PANTHER" id="PTHR46305">
    <property type="match status" value="1"/>
</dbReference>
<dbReference type="InterPro" id="IPR052397">
    <property type="entry name" value="NADPH-QR_MdaB"/>
</dbReference>
<evidence type="ECO:0000259" key="5">
    <source>
        <dbReference type="Pfam" id="PF02525"/>
    </source>
</evidence>
<evidence type="ECO:0000313" key="7">
    <source>
        <dbReference type="Proteomes" id="UP000292583"/>
    </source>
</evidence>
<dbReference type="EMBL" id="QPGR01000008">
    <property type="protein sequence ID" value="TBR80732.1"/>
    <property type="molecule type" value="Genomic_DNA"/>
</dbReference>
<keyword evidence="3" id="KW-0274">FAD</keyword>
<accession>A0A4Q9JVU5</accession>
<dbReference type="InterPro" id="IPR029039">
    <property type="entry name" value="Flavoprotein-like_sf"/>
</dbReference>
<gene>
    <name evidence="6" type="ORF">DU473_05110</name>
</gene>
<dbReference type="SUPFAM" id="SSF52218">
    <property type="entry name" value="Flavoproteins"/>
    <property type="match status" value="1"/>
</dbReference>
<keyword evidence="2" id="KW-0285">Flavoprotein</keyword>